<feature type="region of interest" description="Disordered" evidence="1">
    <location>
        <begin position="64"/>
        <end position="118"/>
    </location>
</feature>
<protein>
    <submittedName>
        <fullName evidence="2">Uncharacterized protein</fullName>
    </submittedName>
</protein>
<name>A0A4C1YMK2_EUMVA</name>
<proteinExistence type="predicted"/>
<feature type="compositionally biased region" description="Basic and acidic residues" evidence="1">
    <location>
        <begin position="97"/>
        <end position="108"/>
    </location>
</feature>
<sequence length="118" mass="12757">MILFDSSPDTVSDFGPVSSSISASAPSLDSIIRSAFIYDTVISRGSDMYEAGAYTGIKITQGRELRSPPLGGRAEDRHRGGLGGKLKTSRRLAAGGDTREDIVVERQRARNPSRRPYV</sequence>
<dbReference type="Proteomes" id="UP000299102">
    <property type="component" value="Unassembled WGS sequence"/>
</dbReference>
<keyword evidence="3" id="KW-1185">Reference proteome</keyword>
<evidence type="ECO:0000313" key="2">
    <source>
        <dbReference type="EMBL" id="GBP77456.1"/>
    </source>
</evidence>
<evidence type="ECO:0000313" key="3">
    <source>
        <dbReference type="Proteomes" id="UP000299102"/>
    </source>
</evidence>
<feature type="compositionally biased region" description="Basic residues" evidence="1">
    <location>
        <begin position="109"/>
        <end position="118"/>
    </location>
</feature>
<reference evidence="2 3" key="1">
    <citation type="journal article" date="2019" name="Commun. Biol.">
        <title>The bagworm genome reveals a unique fibroin gene that provides high tensile strength.</title>
        <authorList>
            <person name="Kono N."/>
            <person name="Nakamura H."/>
            <person name="Ohtoshi R."/>
            <person name="Tomita M."/>
            <person name="Numata K."/>
            <person name="Arakawa K."/>
        </authorList>
    </citation>
    <scope>NUCLEOTIDE SEQUENCE [LARGE SCALE GENOMIC DNA]</scope>
</reference>
<organism evidence="2 3">
    <name type="scientific">Eumeta variegata</name>
    <name type="common">Bagworm moth</name>
    <name type="synonym">Eumeta japonica</name>
    <dbReference type="NCBI Taxonomy" id="151549"/>
    <lineage>
        <taxon>Eukaryota</taxon>
        <taxon>Metazoa</taxon>
        <taxon>Ecdysozoa</taxon>
        <taxon>Arthropoda</taxon>
        <taxon>Hexapoda</taxon>
        <taxon>Insecta</taxon>
        <taxon>Pterygota</taxon>
        <taxon>Neoptera</taxon>
        <taxon>Endopterygota</taxon>
        <taxon>Lepidoptera</taxon>
        <taxon>Glossata</taxon>
        <taxon>Ditrysia</taxon>
        <taxon>Tineoidea</taxon>
        <taxon>Psychidae</taxon>
        <taxon>Oiketicinae</taxon>
        <taxon>Eumeta</taxon>
    </lineage>
</organism>
<accession>A0A4C1YMK2</accession>
<dbReference type="AlphaFoldDB" id="A0A4C1YMK2"/>
<comment type="caution">
    <text evidence="2">The sequence shown here is derived from an EMBL/GenBank/DDBJ whole genome shotgun (WGS) entry which is preliminary data.</text>
</comment>
<evidence type="ECO:0000256" key="1">
    <source>
        <dbReference type="SAM" id="MobiDB-lite"/>
    </source>
</evidence>
<gene>
    <name evidence="2" type="ORF">EVAR_56066_1</name>
</gene>
<dbReference type="EMBL" id="BGZK01001332">
    <property type="protein sequence ID" value="GBP77456.1"/>
    <property type="molecule type" value="Genomic_DNA"/>
</dbReference>